<feature type="compositionally biased region" description="Acidic residues" evidence="1">
    <location>
        <begin position="164"/>
        <end position="179"/>
    </location>
</feature>
<protein>
    <submittedName>
        <fullName evidence="2">Uncharacterized protein</fullName>
    </submittedName>
</protein>
<dbReference type="GO" id="GO:0000724">
    <property type="term" value="P:double-strand break repair via homologous recombination"/>
    <property type="evidence" value="ECO:0007669"/>
    <property type="project" value="TreeGrafter"/>
</dbReference>
<dbReference type="PANTHER" id="PTHR15361:SF4">
    <property type="entry name" value="RAD51-ASSOCIATED PROTEIN 1"/>
    <property type="match status" value="1"/>
</dbReference>
<dbReference type="OrthoDB" id="6162659at2759"/>
<evidence type="ECO:0000313" key="2">
    <source>
        <dbReference type="EMBL" id="CAH1786400.1"/>
    </source>
</evidence>
<name>A0A8J1U2R3_OWEFU</name>
<gene>
    <name evidence="2" type="ORF">OFUS_LOCUS12307</name>
</gene>
<feature type="compositionally biased region" description="Polar residues" evidence="1">
    <location>
        <begin position="241"/>
        <end position="257"/>
    </location>
</feature>
<evidence type="ECO:0000313" key="3">
    <source>
        <dbReference type="Proteomes" id="UP000749559"/>
    </source>
</evidence>
<dbReference type="GO" id="GO:0003697">
    <property type="term" value="F:single-stranded DNA binding"/>
    <property type="evidence" value="ECO:0007669"/>
    <property type="project" value="TreeGrafter"/>
</dbReference>
<dbReference type="Proteomes" id="UP000749559">
    <property type="component" value="Unassembled WGS sequence"/>
</dbReference>
<dbReference type="GO" id="GO:0036297">
    <property type="term" value="P:interstrand cross-link repair"/>
    <property type="evidence" value="ECO:0007669"/>
    <property type="project" value="TreeGrafter"/>
</dbReference>
<feature type="compositionally biased region" description="Basic and acidic residues" evidence="1">
    <location>
        <begin position="143"/>
        <end position="156"/>
    </location>
</feature>
<dbReference type="GO" id="GO:0003690">
    <property type="term" value="F:double-stranded DNA binding"/>
    <property type="evidence" value="ECO:0007669"/>
    <property type="project" value="TreeGrafter"/>
</dbReference>
<evidence type="ECO:0000256" key="1">
    <source>
        <dbReference type="SAM" id="MobiDB-lite"/>
    </source>
</evidence>
<dbReference type="EMBL" id="CAIIXF020000006">
    <property type="protein sequence ID" value="CAH1786400.1"/>
    <property type="molecule type" value="Genomic_DNA"/>
</dbReference>
<reference evidence="2" key="1">
    <citation type="submission" date="2022-03" db="EMBL/GenBank/DDBJ databases">
        <authorList>
            <person name="Martin C."/>
        </authorList>
    </citation>
    <scope>NUCLEOTIDE SEQUENCE</scope>
</reference>
<sequence>MAESRRSGRARKTVDYSQFGGAEENSDDDFADATPTPPPMKKSKLSTKDKKKKKKKEKRESPKKTKRPALDDKLYERDLQAALELSKSQSESQDTEHVESEGTDTTEPVDADKIEVIQEGIPVSESDTETPGHRSRRPHKKAKFIDDSDDEFKAESDLDQNTVSEDDSDDSFSSDSDDDFGSRKHKKSKRGRKKVKKPTAVSPSKPKPRLNATITSINTHKGGLTPKGRGGRGITSRSSTAIDTSSPHVTPSRTSSGALFIRKPNWAPPGPAGSKSDDALKSPSTGIRIGLSKHIRLKPLHANVKVPR</sequence>
<feature type="compositionally biased region" description="Basic residues" evidence="1">
    <location>
        <begin position="183"/>
        <end position="197"/>
    </location>
</feature>
<feature type="compositionally biased region" description="Basic residues" evidence="1">
    <location>
        <begin position="133"/>
        <end position="142"/>
    </location>
</feature>
<accession>A0A8J1U2R3</accession>
<comment type="caution">
    <text evidence="2">The sequence shown here is derived from an EMBL/GenBank/DDBJ whole genome shotgun (WGS) entry which is preliminary data.</text>
</comment>
<dbReference type="AlphaFoldDB" id="A0A8J1U2R3"/>
<dbReference type="Pfam" id="PF15696">
    <property type="entry name" value="RAD51_interact"/>
    <property type="match status" value="1"/>
</dbReference>
<feature type="compositionally biased region" description="Basic and acidic residues" evidence="1">
    <location>
        <begin position="58"/>
        <end position="79"/>
    </location>
</feature>
<dbReference type="PANTHER" id="PTHR15361">
    <property type="entry name" value="RAD51/NUKS-INTERACTING PROTEIN"/>
    <property type="match status" value="1"/>
</dbReference>
<organism evidence="2 3">
    <name type="scientific">Owenia fusiformis</name>
    <name type="common">Polychaete worm</name>
    <dbReference type="NCBI Taxonomy" id="6347"/>
    <lineage>
        <taxon>Eukaryota</taxon>
        <taxon>Metazoa</taxon>
        <taxon>Spiralia</taxon>
        <taxon>Lophotrochozoa</taxon>
        <taxon>Annelida</taxon>
        <taxon>Polychaeta</taxon>
        <taxon>Sedentaria</taxon>
        <taxon>Canalipalpata</taxon>
        <taxon>Sabellida</taxon>
        <taxon>Oweniida</taxon>
        <taxon>Oweniidae</taxon>
        <taxon>Owenia</taxon>
    </lineage>
</organism>
<dbReference type="InterPro" id="IPR052003">
    <property type="entry name" value="HR_DNA-Binding_Protein"/>
</dbReference>
<feature type="region of interest" description="Disordered" evidence="1">
    <location>
        <begin position="1"/>
        <end position="287"/>
    </location>
</feature>
<keyword evidence="3" id="KW-1185">Reference proteome</keyword>
<proteinExistence type="predicted"/>
<dbReference type="InterPro" id="IPR031419">
    <property type="entry name" value="RAD51_interact"/>
</dbReference>
<feature type="compositionally biased region" description="Basic residues" evidence="1">
    <location>
        <begin position="41"/>
        <end position="57"/>
    </location>
</feature>